<evidence type="ECO:0000313" key="2">
    <source>
        <dbReference type="EMBL" id="NHR04449.1"/>
    </source>
</evidence>
<dbReference type="RefSeq" id="WP_166450966.1">
    <property type="nucleotide sequence ID" value="NZ_JAAOMA010000004.1"/>
</dbReference>
<comment type="caution">
    <text evidence="2">The sequence shown here is derived from an EMBL/GenBank/DDBJ whole genome shotgun (WGS) entry which is preliminary data.</text>
</comment>
<dbReference type="Proteomes" id="UP001515641">
    <property type="component" value="Unassembled WGS sequence"/>
</dbReference>
<dbReference type="EMBL" id="JAAOMA010000004">
    <property type="protein sequence ID" value="NHR04449.1"/>
    <property type="molecule type" value="Genomic_DNA"/>
</dbReference>
<feature type="domain" description="Stability determinant" evidence="1">
    <location>
        <begin position="104"/>
        <end position="130"/>
    </location>
</feature>
<name>A0ABX0KY35_9NEIS</name>
<accession>A0ABX0KY35</accession>
<sequence>MTPLETIDHTTLTHLADAGSLRSAHAIGQVGGWSVVVRYGTYRRVLAASRSKQVRLFKKLETLVAYLAGVGITQFDVDAAEFNAKSPQRIQRPDRSAALQRAHQAAAYDNYFREAVQAAQEDPAPGIPHEQAQTLFAAKRAELLKRTGKAN</sequence>
<dbReference type="InterPro" id="IPR048851">
    <property type="entry name" value="PaaA2_dom"/>
</dbReference>
<evidence type="ECO:0000259" key="1">
    <source>
        <dbReference type="Pfam" id="PF21217"/>
    </source>
</evidence>
<dbReference type="Pfam" id="PF21217">
    <property type="entry name" value="PaaA2"/>
    <property type="match status" value="1"/>
</dbReference>
<proteinExistence type="predicted"/>
<keyword evidence="3" id="KW-1185">Reference proteome</keyword>
<organism evidence="2 3">
    <name type="scientific">Chromobacterium fluminis</name>
    <dbReference type="NCBI Taxonomy" id="3044269"/>
    <lineage>
        <taxon>Bacteria</taxon>
        <taxon>Pseudomonadati</taxon>
        <taxon>Pseudomonadota</taxon>
        <taxon>Betaproteobacteria</taxon>
        <taxon>Neisseriales</taxon>
        <taxon>Chromobacteriaceae</taxon>
        <taxon>Chromobacterium</taxon>
    </lineage>
</organism>
<evidence type="ECO:0000313" key="3">
    <source>
        <dbReference type="Proteomes" id="UP001515641"/>
    </source>
</evidence>
<reference evidence="2 3" key="1">
    <citation type="submission" date="2020-03" db="EMBL/GenBank/DDBJ databases">
        <title>Draft genome sequence of environmentally isolated cultures.</title>
        <authorList>
            <person name="Wilson H.S."/>
            <person name="De Leon M.E."/>
        </authorList>
    </citation>
    <scope>NUCLEOTIDE SEQUENCE [LARGE SCALE GENOMIC DNA]</scope>
    <source>
        <strain evidence="2 3">HSC-31F16</strain>
    </source>
</reference>
<gene>
    <name evidence="2" type="ORF">HA052_04490</name>
</gene>
<protein>
    <recommendedName>
        <fullName evidence="1">Stability determinant domain-containing protein</fullName>
    </recommendedName>
</protein>
<dbReference type="Gene3D" id="6.20.450.20">
    <property type="match status" value="1"/>
</dbReference>